<dbReference type="EMBL" id="BMDG01000002">
    <property type="protein sequence ID" value="GGI05867.1"/>
    <property type="molecule type" value="Genomic_DNA"/>
</dbReference>
<name>A0ABQ2B1U1_9MICO</name>
<dbReference type="PANTHER" id="PTHR12993">
    <property type="entry name" value="N-ACETYLGLUCOSAMINYL-PHOSPHATIDYLINOSITOL DE-N-ACETYLASE-RELATED"/>
    <property type="match status" value="1"/>
</dbReference>
<dbReference type="Pfam" id="PF02585">
    <property type="entry name" value="PIG-L"/>
    <property type="match status" value="1"/>
</dbReference>
<proteinExistence type="predicted"/>
<evidence type="ECO:0000313" key="2">
    <source>
        <dbReference type="EMBL" id="GGI05867.1"/>
    </source>
</evidence>
<evidence type="ECO:0000313" key="3">
    <source>
        <dbReference type="Proteomes" id="UP000632535"/>
    </source>
</evidence>
<dbReference type="Gene3D" id="3.40.50.10320">
    <property type="entry name" value="LmbE-like"/>
    <property type="match status" value="1"/>
</dbReference>
<organism evidence="2 3">
    <name type="scientific">Isoptericola cucumis</name>
    <dbReference type="NCBI Taxonomy" id="1776856"/>
    <lineage>
        <taxon>Bacteria</taxon>
        <taxon>Bacillati</taxon>
        <taxon>Actinomycetota</taxon>
        <taxon>Actinomycetes</taxon>
        <taxon>Micrococcales</taxon>
        <taxon>Promicromonosporaceae</taxon>
        <taxon>Isoptericola</taxon>
    </lineage>
</organism>
<accession>A0ABQ2B1U1</accession>
<gene>
    <name evidence="2" type="ORF">GCM10007368_08310</name>
</gene>
<dbReference type="RefSeq" id="WP_188522383.1">
    <property type="nucleotide sequence ID" value="NZ_BMDG01000002.1"/>
</dbReference>
<dbReference type="Proteomes" id="UP000632535">
    <property type="component" value="Unassembled WGS sequence"/>
</dbReference>
<reference evidence="3" key="1">
    <citation type="journal article" date="2019" name="Int. J. Syst. Evol. Microbiol.">
        <title>The Global Catalogue of Microorganisms (GCM) 10K type strain sequencing project: providing services to taxonomists for standard genome sequencing and annotation.</title>
        <authorList>
            <consortium name="The Broad Institute Genomics Platform"/>
            <consortium name="The Broad Institute Genome Sequencing Center for Infectious Disease"/>
            <person name="Wu L."/>
            <person name="Ma J."/>
        </authorList>
    </citation>
    <scope>NUCLEOTIDE SEQUENCE [LARGE SCALE GENOMIC DNA]</scope>
    <source>
        <strain evidence="3">CCM 8653</strain>
    </source>
</reference>
<dbReference type="SUPFAM" id="SSF102588">
    <property type="entry name" value="LmbE-like"/>
    <property type="match status" value="1"/>
</dbReference>
<protein>
    <submittedName>
        <fullName evidence="2">GlcNAc-PI de-N-acetylase</fullName>
    </submittedName>
</protein>
<sequence length="219" mass="24102">MIGLGLPPGDLRVLCVAAHPDDVEIACGGTLLALAARGGVQVAVATLTGSPERRAEAEAAAQAFSPGATSRFWSWPDGRLPEHWGAVKDALESLARELEPAGRIDLVLAPSPQDAHQDHRLVGELVPTVWRDALVLEYEIPKWDGDLRRVTTYVPVPRADARRKVELLTKHYPSQTARDWWDDETFLGLMRLRGMECRAPYAEGFTVRKQRLDLGPGAR</sequence>
<keyword evidence="1" id="KW-0862">Zinc</keyword>
<keyword evidence="3" id="KW-1185">Reference proteome</keyword>
<dbReference type="InterPro" id="IPR003737">
    <property type="entry name" value="GlcNAc_PI_deacetylase-related"/>
</dbReference>
<dbReference type="PANTHER" id="PTHR12993:SF30">
    <property type="entry name" value="N-ACETYL-ALPHA-D-GLUCOSAMINYL L-MALATE DEACETYLASE 1"/>
    <property type="match status" value="1"/>
</dbReference>
<dbReference type="InterPro" id="IPR024078">
    <property type="entry name" value="LmbE-like_dom_sf"/>
</dbReference>
<evidence type="ECO:0000256" key="1">
    <source>
        <dbReference type="ARBA" id="ARBA00022833"/>
    </source>
</evidence>
<comment type="caution">
    <text evidence="2">The sequence shown here is derived from an EMBL/GenBank/DDBJ whole genome shotgun (WGS) entry which is preliminary data.</text>
</comment>